<accession>A0A5C6U4E1</accession>
<dbReference type="OrthoDB" id="9763405at2"/>
<gene>
    <name evidence="2" type="ORF">FSZ31_12275</name>
</gene>
<dbReference type="InterPro" id="IPR010281">
    <property type="entry name" value="DUF885"/>
</dbReference>
<evidence type="ECO:0000313" key="2">
    <source>
        <dbReference type="EMBL" id="TXC67747.1"/>
    </source>
</evidence>
<dbReference type="AlphaFoldDB" id="A0A5C6U4E1"/>
<keyword evidence="1" id="KW-0732">Signal</keyword>
<evidence type="ECO:0000313" key="3">
    <source>
        <dbReference type="Proteomes" id="UP000321129"/>
    </source>
</evidence>
<organism evidence="2 3">
    <name type="scientific">Flavisphingopyxis soli</name>
    <dbReference type="NCBI Taxonomy" id="2601267"/>
    <lineage>
        <taxon>Bacteria</taxon>
        <taxon>Pseudomonadati</taxon>
        <taxon>Pseudomonadota</taxon>
        <taxon>Alphaproteobacteria</taxon>
        <taxon>Sphingomonadales</taxon>
        <taxon>Sphingopyxidaceae</taxon>
        <taxon>Flavisphingopyxis</taxon>
    </lineage>
</organism>
<dbReference type="PANTHER" id="PTHR33361:SF2">
    <property type="entry name" value="DUF885 DOMAIN-CONTAINING PROTEIN"/>
    <property type="match status" value="1"/>
</dbReference>
<dbReference type="RefSeq" id="WP_147123707.1">
    <property type="nucleotide sequence ID" value="NZ_VOPY01000004.1"/>
</dbReference>
<dbReference type="Proteomes" id="UP000321129">
    <property type="component" value="Unassembled WGS sequence"/>
</dbReference>
<name>A0A5C6U4E1_9SPHN</name>
<comment type="caution">
    <text evidence="2">The sequence shown here is derived from an EMBL/GenBank/DDBJ whole genome shotgun (WGS) entry which is preliminary data.</text>
</comment>
<reference evidence="2 3" key="1">
    <citation type="submission" date="2019-08" db="EMBL/GenBank/DDBJ databases">
        <title>Sphingorhabdus soil sp. nov., isolated from arctic soil.</title>
        <authorList>
            <person name="Liu Y."/>
        </authorList>
    </citation>
    <scope>NUCLEOTIDE SEQUENCE [LARGE SCALE GENOMIC DNA]</scope>
    <source>
        <strain evidence="2 3">D-2Q-5-6</strain>
    </source>
</reference>
<proteinExistence type="predicted"/>
<sequence>MAARPLLIAMLLATAVHPSLATAQPASTDAAATDPAAALATLIDDAWRYNLSQSPTFATSLGVRDYDDQIGDPSLAAMDAQAAQAARFLIRLNAIPLDRLSATDRTNALILKWQLEATVDANRFGQREMLFTTYSGWHQNFAGMSDNLPFKNQADYRSYLTRMAEYPAYNDAALKVSDRAIADGFVLPCAVLGNSEGSITGVIQQDPTKSRYYAPFTKPRPIDMTDAQWSAMQAEARAIITDKINPAYAKHAAWFRDTYLPHCAKAVGISAQPGGAAYYDFQIRQMTTTDLTADQIHTIGLGEVARIRAEMDTVAKKAGYASREAFITELRTDPKYYAKTPGELMAAAALEAKKHDGLMPQYFGRLPRLPYGVKEIPAEIAEGTTTAYYSPGSPEIGVAGNYYVNTSKLDQRPLYELPALTAHEAVPGHHNQIALNQELDLPDFRKYGAFFTAFVEGWGLYSEHLGIEMGIYDTPAKDMGRLSYEMWRACRLVVDTGIHSKGWSKERAVAYMKDNTALSDANIDAEVNRYISWPGQALAYKLGELKIRELRKRAEKSLGTRFDLRAFHDAVLGQGAVPLSVLERQIDEWIAAQQATPAKAS</sequence>
<keyword evidence="3" id="KW-1185">Reference proteome</keyword>
<protein>
    <submittedName>
        <fullName evidence="2">DUF885 domain-containing protein</fullName>
    </submittedName>
</protein>
<dbReference type="Pfam" id="PF05960">
    <property type="entry name" value="DUF885"/>
    <property type="match status" value="1"/>
</dbReference>
<feature type="signal peptide" evidence="1">
    <location>
        <begin position="1"/>
        <end position="21"/>
    </location>
</feature>
<dbReference type="PANTHER" id="PTHR33361">
    <property type="entry name" value="GLR0591 PROTEIN"/>
    <property type="match status" value="1"/>
</dbReference>
<dbReference type="EMBL" id="VOPY01000004">
    <property type="protein sequence ID" value="TXC67747.1"/>
    <property type="molecule type" value="Genomic_DNA"/>
</dbReference>
<feature type="chain" id="PRO_5023146096" evidence="1">
    <location>
        <begin position="22"/>
        <end position="601"/>
    </location>
</feature>
<evidence type="ECO:0000256" key="1">
    <source>
        <dbReference type="SAM" id="SignalP"/>
    </source>
</evidence>